<dbReference type="InParanoid" id="A7S0X3"/>
<dbReference type="eggNOG" id="ENOG502QWYS">
    <property type="taxonomic scope" value="Eukaryota"/>
</dbReference>
<sequence>MAETLADSLAEETTIPAQIVIDQRVDDSTILQENINETITTTTIESGSHTSQHAQSIVTSAPVSLSEEIATSNVLRESMSVSTQVNVMSESAMDAGLEEQNMLQGEESGVLEGDDSLAQASDTVTISQHTIVGIDGGLQIASNGLEQTSANFPPWASRLHDCELIGDSYRGYVTNEVELDLILTLHKQHTNSCWGTRQSPSSAKPSIRLMWKSQYVPYDGIPFLNTGRRATVMECQYGPRRKGCIAKKSNEYEDESGQLKKPHRPTCPARIYIKKVRKFPEYRIDPNLEGKNVRQAQERALTTLRLAGVEMGGEERFYVQLPLPIAHEYHDTDDVPMATLEDQGQRLNQQIISKIQEYVARGVTGLYAIKHLLKEFVEKEMFSGQEAPPKHNKAYFPTIIDIQNHMHQAQMALASGTLMALPPGMITPSGTLMALPPVRTPSYHRSIKRLIRKKQRLYNHAKHCNNHAAWKKFKDLRKLVKKNLAKAHSEYVSQLLTVPEGSETANHTITKRFWTYIKSKKTHDVGVAPLRDD</sequence>
<evidence type="ECO:0008006" key="3">
    <source>
        <dbReference type="Google" id="ProtNLM"/>
    </source>
</evidence>
<accession>A7S0X3</accession>
<keyword evidence="2" id="KW-1185">Reference proteome</keyword>
<dbReference type="PANTHER" id="PTHR14694">
    <property type="entry name" value="CALCIUM-RESPONSIVE TRANSCRIPTION FACTOR"/>
    <property type="match status" value="1"/>
</dbReference>
<evidence type="ECO:0000313" key="2">
    <source>
        <dbReference type="Proteomes" id="UP000001593"/>
    </source>
</evidence>
<dbReference type="PhylomeDB" id="A7S0X3"/>
<dbReference type="PANTHER" id="PTHR14694:SF1">
    <property type="entry name" value="CALCIUM-RESPONSIVE TRANSCRIPTION FACTOR"/>
    <property type="match status" value="1"/>
</dbReference>
<name>A7S0X3_NEMVE</name>
<dbReference type="GO" id="GO:0000978">
    <property type="term" value="F:RNA polymerase II cis-regulatory region sequence-specific DNA binding"/>
    <property type="evidence" value="ECO:0000318"/>
    <property type="project" value="GO_Central"/>
</dbReference>
<dbReference type="GO" id="GO:0000981">
    <property type="term" value="F:DNA-binding transcription factor activity, RNA polymerase II-specific"/>
    <property type="evidence" value="ECO:0000318"/>
    <property type="project" value="GO_Central"/>
</dbReference>
<dbReference type="GO" id="GO:0005634">
    <property type="term" value="C:nucleus"/>
    <property type="evidence" value="ECO:0000318"/>
    <property type="project" value="GO_Central"/>
</dbReference>
<organism evidence="1 2">
    <name type="scientific">Nematostella vectensis</name>
    <name type="common">Starlet sea anemone</name>
    <dbReference type="NCBI Taxonomy" id="45351"/>
    <lineage>
        <taxon>Eukaryota</taxon>
        <taxon>Metazoa</taxon>
        <taxon>Cnidaria</taxon>
        <taxon>Anthozoa</taxon>
        <taxon>Hexacorallia</taxon>
        <taxon>Actiniaria</taxon>
        <taxon>Edwardsiidae</taxon>
        <taxon>Nematostella</taxon>
    </lineage>
</organism>
<dbReference type="GO" id="GO:0006357">
    <property type="term" value="P:regulation of transcription by RNA polymerase II"/>
    <property type="evidence" value="ECO:0000318"/>
    <property type="project" value="GO_Central"/>
</dbReference>
<protein>
    <recommendedName>
        <fullName evidence="3">Calcium-responsive transcription factor</fullName>
    </recommendedName>
</protein>
<dbReference type="HOGENOM" id="CLU_511233_0_0_1"/>
<gene>
    <name evidence="1" type="ORF">NEMVEDRAFT_v1g242075</name>
</gene>
<proteinExistence type="predicted"/>
<dbReference type="Pfam" id="PF15299">
    <property type="entry name" value="ALS2CR8"/>
    <property type="match status" value="1"/>
</dbReference>
<evidence type="ECO:0000313" key="1">
    <source>
        <dbReference type="EMBL" id="EDO42658.1"/>
    </source>
</evidence>
<dbReference type="Proteomes" id="UP000001593">
    <property type="component" value="Unassembled WGS sequence"/>
</dbReference>
<reference evidence="1 2" key="1">
    <citation type="journal article" date="2007" name="Science">
        <title>Sea anemone genome reveals ancestral eumetazoan gene repertoire and genomic organization.</title>
        <authorList>
            <person name="Putnam N.H."/>
            <person name="Srivastava M."/>
            <person name="Hellsten U."/>
            <person name="Dirks B."/>
            <person name="Chapman J."/>
            <person name="Salamov A."/>
            <person name="Terry A."/>
            <person name="Shapiro H."/>
            <person name="Lindquist E."/>
            <person name="Kapitonov V.V."/>
            <person name="Jurka J."/>
            <person name="Genikhovich G."/>
            <person name="Grigoriev I.V."/>
            <person name="Lucas S.M."/>
            <person name="Steele R.E."/>
            <person name="Finnerty J.R."/>
            <person name="Technau U."/>
            <person name="Martindale M.Q."/>
            <person name="Rokhsar D.S."/>
        </authorList>
    </citation>
    <scope>NUCLEOTIDE SEQUENCE [LARGE SCALE GENOMIC DNA]</scope>
    <source>
        <strain evidence="2">CH2 X CH6</strain>
    </source>
</reference>
<dbReference type="InterPro" id="IPR029309">
    <property type="entry name" value="CaRF"/>
</dbReference>
<dbReference type="AlphaFoldDB" id="A7S0X3"/>
<dbReference type="EMBL" id="DS469562">
    <property type="protein sequence ID" value="EDO42658.1"/>
    <property type="molecule type" value="Genomic_DNA"/>
</dbReference>